<evidence type="ECO:0000256" key="1">
    <source>
        <dbReference type="ARBA" id="ARBA00001933"/>
    </source>
</evidence>
<dbReference type="InterPro" id="IPR015421">
    <property type="entry name" value="PyrdxlP-dep_Trfase_major"/>
</dbReference>
<dbReference type="InterPro" id="IPR019942">
    <property type="entry name" value="DapL/ALD1"/>
</dbReference>
<dbReference type="GO" id="GO:0010285">
    <property type="term" value="F:L,L-diaminopimelate aminotransferase activity"/>
    <property type="evidence" value="ECO:0007669"/>
    <property type="project" value="UniProtKB-EC"/>
</dbReference>
<evidence type="ECO:0000313" key="6">
    <source>
        <dbReference type="EMBL" id="MPM57942.1"/>
    </source>
</evidence>
<dbReference type="InterPro" id="IPR015422">
    <property type="entry name" value="PyrdxlP-dep_Trfase_small"/>
</dbReference>
<evidence type="ECO:0000256" key="3">
    <source>
        <dbReference type="ARBA" id="ARBA00022679"/>
    </source>
</evidence>
<accession>A0A645AXF6</accession>
<dbReference type="SUPFAM" id="SSF53383">
    <property type="entry name" value="PLP-dependent transferases"/>
    <property type="match status" value="1"/>
</dbReference>
<gene>
    <name evidence="6" type="primary">dapL_36</name>
    <name evidence="6" type="ORF">SDC9_104771</name>
</gene>
<dbReference type="GO" id="GO:0030170">
    <property type="term" value="F:pyridoxal phosphate binding"/>
    <property type="evidence" value="ECO:0007669"/>
    <property type="project" value="InterPro"/>
</dbReference>
<dbReference type="PANTHER" id="PTHR43144">
    <property type="entry name" value="AMINOTRANSFERASE"/>
    <property type="match status" value="1"/>
</dbReference>
<dbReference type="NCBIfam" id="TIGR03542">
    <property type="entry name" value="DAPAT_plant"/>
    <property type="match status" value="1"/>
</dbReference>
<comment type="caution">
    <text evidence="6">The sequence shown here is derived from an EMBL/GenBank/DDBJ whole genome shotgun (WGS) entry which is preliminary data.</text>
</comment>
<proteinExistence type="predicted"/>
<organism evidence="6">
    <name type="scientific">bioreactor metagenome</name>
    <dbReference type="NCBI Taxonomy" id="1076179"/>
    <lineage>
        <taxon>unclassified sequences</taxon>
        <taxon>metagenomes</taxon>
        <taxon>ecological metagenomes</taxon>
    </lineage>
</organism>
<reference evidence="6" key="1">
    <citation type="submission" date="2019-08" db="EMBL/GenBank/DDBJ databases">
        <authorList>
            <person name="Kucharzyk K."/>
            <person name="Murdoch R.W."/>
            <person name="Higgins S."/>
            <person name="Loffler F."/>
        </authorList>
    </citation>
    <scope>NUCLEOTIDE SEQUENCE</scope>
</reference>
<dbReference type="Pfam" id="PF00155">
    <property type="entry name" value="Aminotran_1_2"/>
    <property type="match status" value="1"/>
</dbReference>
<dbReference type="AlphaFoldDB" id="A0A645AXF6"/>
<dbReference type="EC" id="2.6.1.83" evidence="6"/>
<comment type="cofactor">
    <cofactor evidence="1">
        <name>pyridoxal 5'-phosphate</name>
        <dbReference type="ChEBI" id="CHEBI:597326"/>
    </cofactor>
</comment>
<evidence type="ECO:0000256" key="2">
    <source>
        <dbReference type="ARBA" id="ARBA00022576"/>
    </source>
</evidence>
<feature type="domain" description="Aminotransferase class I/classII large" evidence="5">
    <location>
        <begin position="4"/>
        <end position="333"/>
    </location>
</feature>
<keyword evidence="2 6" id="KW-0032">Aminotransferase</keyword>
<protein>
    <submittedName>
        <fullName evidence="6">LL-diaminopimelate aminotransferase</fullName>
        <ecNumber evidence="6">2.6.1.83</ecNumber>
    </submittedName>
</protein>
<evidence type="ECO:0000259" key="5">
    <source>
        <dbReference type="Pfam" id="PF00155"/>
    </source>
</evidence>
<dbReference type="Gene3D" id="3.40.640.10">
    <property type="entry name" value="Type I PLP-dependent aspartate aminotransferase-like (Major domain)"/>
    <property type="match status" value="1"/>
</dbReference>
<dbReference type="FunFam" id="3.40.640.10:FF:000099">
    <property type="entry name" value="LL-diaminopimelate aminotransferase, chloroplastic"/>
    <property type="match status" value="1"/>
</dbReference>
<dbReference type="EMBL" id="VSSQ01016521">
    <property type="protein sequence ID" value="MPM57942.1"/>
    <property type="molecule type" value="Genomic_DNA"/>
</dbReference>
<keyword evidence="4" id="KW-0663">Pyridoxal phosphate</keyword>
<dbReference type="InterPro" id="IPR015424">
    <property type="entry name" value="PyrdxlP-dep_Trfase"/>
</dbReference>
<keyword evidence="3 6" id="KW-0808">Transferase</keyword>
<dbReference type="Gene3D" id="3.90.1150.10">
    <property type="entry name" value="Aspartate Aminotransferase, domain 1"/>
    <property type="match status" value="1"/>
</dbReference>
<name>A0A645AXF6_9ZZZZ</name>
<dbReference type="InterPro" id="IPR004839">
    <property type="entry name" value="Aminotransferase_I/II_large"/>
</dbReference>
<dbReference type="CDD" id="cd00609">
    <property type="entry name" value="AAT_like"/>
    <property type="match status" value="1"/>
</dbReference>
<evidence type="ECO:0000256" key="4">
    <source>
        <dbReference type="ARBA" id="ARBA00022898"/>
    </source>
</evidence>
<sequence length="337" mass="37750">MHKAVDEMAVKETFRGYPPEYGYDFLREAISKYYKSFGVEIKAGEVFVSDGAKSDCGNIVDILGDNTILIPDPVYPVYMDSNVMSGRNIEFISGNKENNFLPMPDKLEVKPYVIYLCSPNNPTGATYNKDQLSEWVKFAKNSGSLIIFDSAYEAFINGDYPHSIYAVEGAKECAIEICSFSKMAGFTGTRCSWTIFPNELKVGEKSIQKMWARRQATKFNGVPYVIQRAAEAALSEDGFKEAMDNIEYYMGNAKLIAELLTAKGIWFSGGICSPYIWLKCPNDMKSWDFFDMLLDKIQVVGTPGAGFGEEGEGYFRLTSFGSKEATIEAIERLRKLL</sequence>